<accession>R4Z044</accession>
<dbReference type="InterPro" id="IPR047817">
    <property type="entry name" value="ABC2_TM_bact-type"/>
</dbReference>
<feature type="transmembrane region" description="Helical" evidence="5">
    <location>
        <begin position="90"/>
        <end position="112"/>
    </location>
</feature>
<proteinExistence type="inferred from homology"/>
<feature type="transmembrane region" description="Helical" evidence="5">
    <location>
        <begin position="133"/>
        <end position="156"/>
    </location>
</feature>
<dbReference type="STRING" id="1229780.BN381_350124"/>
<dbReference type="InterPro" id="IPR013525">
    <property type="entry name" value="ABC2_TM"/>
</dbReference>
<evidence type="ECO:0000256" key="6">
    <source>
        <dbReference type="SAM" id="MobiDB-lite"/>
    </source>
</evidence>
<name>R4Z044_9ACTN</name>
<reference evidence="8 9" key="1">
    <citation type="journal article" date="2013" name="ISME J.">
        <title>Metabolic model for the filamentous 'Candidatus Microthrix parvicella' based on genomic and metagenomic analyses.</title>
        <authorList>
            <person name="Jon McIlroy S."/>
            <person name="Kristiansen R."/>
            <person name="Albertsen M."/>
            <person name="Michael Karst S."/>
            <person name="Rossetti S."/>
            <person name="Lund Nielsen J."/>
            <person name="Tandoi V."/>
            <person name="James Seviour R."/>
            <person name="Nielsen P.H."/>
        </authorList>
    </citation>
    <scope>NUCLEOTIDE SEQUENCE [LARGE SCALE GENOMIC DNA]</scope>
    <source>
        <strain evidence="8 9">RN1</strain>
    </source>
</reference>
<feature type="transmembrane region" description="Helical" evidence="5">
    <location>
        <begin position="54"/>
        <end position="78"/>
    </location>
</feature>
<feature type="transmembrane region" description="Helical" evidence="5">
    <location>
        <begin position="202"/>
        <end position="227"/>
    </location>
</feature>
<evidence type="ECO:0000256" key="3">
    <source>
        <dbReference type="ARBA" id="ARBA00022989"/>
    </source>
</evidence>
<comment type="similarity">
    <text evidence="5">Belongs to the ABC-2 integral membrane protein family.</text>
</comment>
<evidence type="ECO:0000259" key="7">
    <source>
        <dbReference type="PROSITE" id="PS51012"/>
    </source>
</evidence>
<evidence type="ECO:0000256" key="4">
    <source>
        <dbReference type="ARBA" id="ARBA00023136"/>
    </source>
</evidence>
<feature type="domain" description="ABC transmembrane type-2" evidence="7">
    <location>
        <begin position="53"/>
        <end position="281"/>
    </location>
</feature>
<evidence type="ECO:0000256" key="2">
    <source>
        <dbReference type="ARBA" id="ARBA00022692"/>
    </source>
</evidence>
<keyword evidence="4 5" id="KW-0472">Membrane</keyword>
<dbReference type="InterPro" id="IPR000412">
    <property type="entry name" value="ABC_2_transport"/>
</dbReference>
<feature type="transmembrane region" description="Helical" evidence="5">
    <location>
        <begin position="260"/>
        <end position="278"/>
    </location>
</feature>
<dbReference type="Proteomes" id="UP000018291">
    <property type="component" value="Unassembled WGS sequence"/>
</dbReference>
<dbReference type="GO" id="GO:0043190">
    <property type="term" value="C:ATP-binding cassette (ABC) transporter complex"/>
    <property type="evidence" value="ECO:0007669"/>
    <property type="project" value="InterPro"/>
</dbReference>
<dbReference type="RefSeq" id="WP_012228048.1">
    <property type="nucleotide sequence ID" value="NZ_HG422565.1"/>
</dbReference>
<dbReference type="EMBL" id="CANL01000029">
    <property type="protein sequence ID" value="CCM64264.1"/>
    <property type="molecule type" value="Genomic_DNA"/>
</dbReference>
<keyword evidence="2 5" id="KW-0812">Transmembrane</keyword>
<dbReference type="PANTHER" id="PTHR43229:SF6">
    <property type="entry name" value="ABC-TYPE MULTIDRUG TRANSPORT SYSTEM, PERMEASE COMPONENT"/>
    <property type="match status" value="1"/>
</dbReference>
<sequence length="288" mass="29917">MTEHVNPAGDVTTPGVVRGRTERPGAAVAGRGSLGRIWAVTLQDLRMVKADPSFLIIMVLMPLVAMAFLKGAFAPAMAQLGVPNANGSEQVVPGTAVTFSFFLVGNVGFVIFREHGWHTWVRLRASPASTSEILAGKILTPVLSSVLQLTVLFGVGAPLYGLTVQGSVWALIPVSLALAVCLTMLGLALAAVCRTVMQLNSIVNVGTILMGGLGGALTPLATLPGWAQAIAPAVPSYWAMKGYQAVIIGGGGVGDVTSSVGMLLVFSVVFGVIARIFFRVDDAKVFMA</sequence>
<dbReference type="AlphaFoldDB" id="R4Z044"/>
<keyword evidence="3 5" id="KW-1133">Transmembrane helix</keyword>
<dbReference type="InterPro" id="IPR051784">
    <property type="entry name" value="Nod_factor_ABC_transporter"/>
</dbReference>
<evidence type="ECO:0000313" key="9">
    <source>
        <dbReference type="Proteomes" id="UP000018291"/>
    </source>
</evidence>
<dbReference type="HOGENOM" id="CLU_092402_0_0_11"/>
<protein>
    <recommendedName>
        <fullName evidence="5">Transport permease protein</fullName>
    </recommendedName>
</protein>
<organism evidence="8 9">
    <name type="scientific">Candidatus Neomicrothrix parvicella RN1</name>
    <dbReference type="NCBI Taxonomy" id="1229780"/>
    <lineage>
        <taxon>Bacteria</taxon>
        <taxon>Bacillati</taxon>
        <taxon>Actinomycetota</taxon>
        <taxon>Acidimicrobiia</taxon>
        <taxon>Acidimicrobiales</taxon>
        <taxon>Microthrixaceae</taxon>
        <taxon>Candidatus Neomicrothrix</taxon>
    </lineage>
</organism>
<dbReference type="PIRSF" id="PIRSF006648">
    <property type="entry name" value="DrrB"/>
    <property type="match status" value="1"/>
</dbReference>
<keyword evidence="5" id="KW-1003">Cell membrane</keyword>
<comment type="subcellular location">
    <subcellularLocation>
        <location evidence="5">Cell membrane</location>
        <topology evidence="5">Multi-pass membrane protein</topology>
    </subcellularLocation>
    <subcellularLocation>
        <location evidence="1">Membrane</location>
        <topology evidence="1">Multi-pass membrane protein</topology>
    </subcellularLocation>
</comment>
<dbReference type="PANTHER" id="PTHR43229">
    <property type="entry name" value="NODULATION PROTEIN J"/>
    <property type="match status" value="1"/>
</dbReference>
<dbReference type="PROSITE" id="PS51012">
    <property type="entry name" value="ABC_TM2"/>
    <property type="match status" value="1"/>
</dbReference>
<gene>
    <name evidence="8" type="ORF">BN381_350124</name>
</gene>
<comment type="caution">
    <text evidence="8">The sequence shown here is derived from an EMBL/GenBank/DDBJ whole genome shotgun (WGS) entry which is preliminary data.</text>
</comment>
<keyword evidence="9" id="KW-1185">Reference proteome</keyword>
<feature type="region of interest" description="Disordered" evidence="6">
    <location>
        <begin position="1"/>
        <end position="23"/>
    </location>
</feature>
<dbReference type="eggNOG" id="COG0842">
    <property type="taxonomic scope" value="Bacteria"/>
</dbReference>
<dbReference type="GO" id="GO:0140359">
    <property type="term" value="F:ABC-type transporter activity"/>
    <property type="evidence" value="ECO:0007669"/>
    <property type="project" value="InterPro"/>
</dbReference>
<evidence type="ECO:0000256" key="5">
    <source>
        <dbReference type="RuleBase" id="RU361157"/>
    </source>
</evidence>
<dbReference type="OrthoDB" id="4526018at2"/>
<evidence type="ECO:0000313" key="8">
    <source>
        <dbReference type="EMBL" id="CCM64264.1"/>
    </source>
</evidence>
<dbReference type="Pfam" id="PF01061">
    <property type="entry name" value="ABC2_membrane"/>
    <property type="match status" value="1"/>
</dbReference>
<evidence type="ECO:0000256" key="1">
    <source>
        <dbReference type="ARBA" id="ARBA00004141"/>
    </source>
</evidence>
<feature type="transmembrane region" description="Helical" evidence="5">
    <location>
        <begin position="168"/>
        <end position="190"/>
    </location>
</feature>
<keyword evidence="5" id="KW-0813">Transport</keyword>